<gene>
    <name evidence="7" type="ordered locus">Hoch_0491</name>
</gene>
<evidence type="ECO:0000256" key="3">
    <source>
        <dbReference type="ARBA" id="ARBA00022777"/>
    </source>
</evidence>
<dbReference type="PROSITE" id="PS00107">
    <property type="entry name" value="PROTEIN_KINASE_ATP"/>
    <property type="match status" value="1"/>
</dbReference>
<dbReference type="Gene3D" id="3.30.200.20">
    <property type="entry name" value="Phosphorylase Kinase, domain 1"/>
    <property type="match status" value="1"/>
</dbReference>
<keyword evidence="1" id="KW-0808">Transferase</keyword>
<dbReference type="AlphaFoldDB" id="D0LK97"/>
<sequence>MGAQEPQSGNELIGRILGGKFKLRCLVGAGSSGTVYQADQITLGRTVAVKLLNPELASDQRLVSRFHDEALAASRLNHPNTVSVIDYGQAEDGLLFIVMEYLRGVTLTRMIREESPFRPERLVEVASQILSGLEEAHEAGVVHADLKADNIVVERRRGGWYLVKVVDFGIARIIGAPRSKEDESTICGTPEYMSPEVISGNDPTFASDLYAVGVTLYEMLTGVTPFVGGSSIEVLTRHIRETPIAPSARCPERSIDSKLEACVMRALAKHPNDRFASATEFRKALEATLVQRQTRTEDQILCSGCGVYSAARFRFCPECGYPRGAVVQQEASYFDTVPLLASAPVPVAPVPGGFKDPPTLHDAAGAGAGAGSGRAEADVGGSIFPLPLIGRDTALDAILEFVDGSGNTMLALFGPTGMGRTRLLQEARERLEDHPDVTLYCGAEDPTGLKAPFYPIRNLVASVLALPPVCPYDRLSAGLELLGLSRRDLPGVAELFGHHGELWQLEPEVRRRELFASTIRVLKAATDGRGKAVFLLDDVDRYDQPSRTLLEALAALEEESNLRVVVTHSPELAGSWPECVVRLGLPALDEDDFAGLAVHLEQLGRDNLPSARTMAVRTRGNPTHLQHLMRFLVEGGQIDQAPTQLADLIAERIAGMPHPARVLCQSAAVFGNEVHRDLLRHALRQRLEGAALKTALSVVKARGLMYERPDSQTLAFGHNLIRDVVYDATPADVRRELHANAIKALEPTTADPLPLGHHYELAGHFEKAAQLLLRAGDDAIHQLDDAGAIALYQRAHAIARQLMLAEIDGPHRINFVVLSVKLADALRVNGQLTLARGIVEEAKASSRGAPRLEAQLLQASAHLNVCEHRYSDAIEALDRGIGLVIPVGDMELLAQLYLDLSSVYIRNQNHDKAVKELREGIDVVTLGEDPESTEGPKLLWRMLLRLAQLHSSAERLPQAVQFAELALIHTRRTRSRIGSARVQSLLAGYYEQIGDLRLADKYRQAAVSEMRRLGDRRGTAELLLSGVIPTRTLMRINPANLYEARTLADEIGWTEGVLQASRKTSQLEDL</sequence>
<feature type="domain" description="Protein kinase" evidence="6">
    <location>
        <begin position="21"/>
        <end position="289"/>
    </location>
</feature>
<name>D0LK97_HALO1</name>
<dbReference type="STRING" id="502025.Hoch_0491"/>
<dbReference type="EMBL" id="CP001804">
    <property type="protein sequence ID" value="ACY13131.1"/>
    <property type="molecule type" value="Genomic_DNA"/>
</dbReference>
<reference evidence="7 8" key="1">
    <citation type="journal article" date="2010" name="Stand. Genomic Sci.">
        <title>Complete genome sequence of Haliangium ochraceum type strain (SMP-2).</title>
        <authorList>
            <consortium name="US DOE Joint Genome Institute (JGI-PGF)"/>
            <person name="Ivanova N."/>
            <person name="Daum C."/>
            <person name="Lang E."/>
            <person name="Abt B."/>
            <person name="Kopitz M."/>
            <person name="Saunders E."/>
            <person name="Lapidus A."/>
            <person name="Lucas S."/>
            <person name="Glavina Del Rio T."/>
            <person name="Nolan M."/>
            <person name="Tice H."/>
            <person name="Copeland A."/>
            <person name="Cheng J.F."/>
            <person name="Chen F."/>
            <person name="Bruce D."/>
            <person name="Goodwin L."/>
            <person name="Pitluck S."/>
            <person name="Mavromatis K."/>
            <person name="Pati A."/>
            <person name="Mikhailova N."/>
            <person name="Chen A."/>
            <person name="Palaniappan K."/>
            <person name="Land M."/>
            <person name="Hauser L."/>
            <person name="Chang Y.J."/>
            <person name="Jeffries C.D."/>
            <person name="Detter J.C."/>
            <person name="Brettin T."/>
            <person name="Rohde M."/>
            <person name="Goker M."/>
            <person name="Bristow J."/>
            <person name="Markowitz V."/>
            <person name="Eisen J.A."/>
            <person name="Hugenholtz P."/>
            <person name="Kyrpides N.C."/>
            <person name="Klenk H.P."/>
        </authorList>
    </citation>
    <scope>NUCLEOTIDE SEQUENCE [LARGE SCALE GENOMIC DNA]</scope>
    <source>
        <strain evidence="8">DSM 14365 / CIP 107738 / JCM 11303 / AJ 13395 / SMP-2</strain>
    </source>
</reference>
<dbReference type="Gene3D" id="1.25.40.10">
    <property type="entry name" value="Tetratricopeptide repeat domain"/>
    <property type="match status" value="2"/>
</dbReference>
<dbReference type="PANTHER" id="PTHR43289:SF6">
    <property type="entry name" value="SERINE_THREONINE-PROTEIN KINASE NEKL-3"/>
    <property type="match status" value="1"/>
</dbReference>
<evidence type="ECO:0000256" key="5">
    <source>
        <dbReference type="PROSITE-ProRule" id="PRU10141"/>
    </source>
</evidence>
<dbReference type="Gene3D" id="1.10.510.10">
    <property type="entry name" value="Transferase(Phosphotransferase) domain 1"/>
    <property type="match status" value="1"/>
</dbReference>
<dbReference type="SUPFAM" id="SSF56112">
    <property type="entry name" value="Protein kinase-like (PK-like)"/>
    <property type="match status" value="1"/>
</dbReference>
<evidence type="ECO:0000256" key="4">
    <source>
        <dbReference type="ARBA" id="ARBA00022840"/>
    </source>
</evidence>
<keyword evidence="8" id="KW-1185">Reference proteome</keyword>
<evidence type="ECO:0000256" key="2">
    <source>
        <dbReference type="ARBA" id="ARBA00022741"/>
    </source>
</evidence>
<dbReference type="SUPFAM" id="SSF52540">
    <property type="entry name" value="P-loop containing nucleoside triphosphate hydrolases"/>
    <property type="match status" value="1"/>
</dbReference>
<keyword evidence="2 5" id="KW-0547">Nucleotide-binding</keyword>
<proteinExistence type="predicted"/>
<dbReference type="KEGG" id="hoh:Hoch_0491"/>
<evidence type="ECO:0000256" key="1">
    <source>
        <dbReference type="ARBA" id="ARBA00022679"/>
    </source>
</evidence>
<dbReference type="eggNOG" id="COG0515">
    <property type="taxonomic scope" value="Bacteria"/>
</dbReference>
<dbReference type="SUPFAM" id="SSF48452">
    <property type="entry name" value="TPR-like"/>
    <property type="match status" value="2"/>
</dbReference>
<dbReference type="RefSeq" id="WP_012825758.1">
    <property type="nucleotide sequence ID" value="NC_013440.1"/>
</dbReference>
<keyword evidence="7" id="KW-0723">Serine/threonine-protein kinase</keyword>
<keyword evidence="3 7" id="KW-0418">Kinase</keyword>
<dbReference type="eggNOG" id="COG2909">
    <property type="taxonomic scope" value="Bacteria"/>
</dbReference>
<feature type="binding site" evidence="5">
    <location>
        <position position="50"/>
    </location>
    <ligand>
        <name>ATP</name>
        <dbReference type="ChEBI" id="CHEBI:30616"/>
    </ligand>
</feature>
<dbReference type="Pfam" id="PF00069">
    <property type="entry name" value="Pkinase"/>
    <property type="match status" value="1"/>
</dbReference>
<dbReference type="PROSITE" id="PS00108">
    <property type="entry name" value="PROTEIN_KINASE_ST"/>
    <property type="match status" value="1"/>
</dbReference>
<dbReference type="GO" id="GO:0005524">
    <property type="term" value="F:ATP binding"/>
    <property type="evidence" value="ECO:0007669"/>
    <property type="project" value="UniProtKB-UniRule"/>
</dbReference>
<evidence type="ECO:0000313" key="7">
    <source>
        <dbReference type="EMBL" id="ACY13131.1"/>
    </source>
</evidence>
<dbReference type="Gene3D" id="3.40.50.300">
    <property type="entry name" value="P-loop containing nucleotide triphosphate hydrolases"/>
    <property type="match status" value="1"/>
</dbReference>
<dbReference type="Proteomes" id="UP000001880">
    <property type="component" value="Chromosome"/>
</dbReference>
<dbReference type="HOGENOM" id="CLU_310765_0_0_7"/>
<dbReference type="GO" id="GO:0004674">
    <property type="term" value="F:protein serine/threonine kinase activity"/>
    <property type="evidence" value="ECO:0007669"/>
    <property type="project" value="UniProtKB-KW"/>
</dbReference>
<dbReference type="InterPro" id="IPR027417">
    <property type="entry name" value="P-loop_NTPase"/>
</dbReference>
<dbReference type="SMART" id="SM00220">
    <property type="entry name" value="S_TKc"/>
    <property type="match status" value="1"/>
</dbReference>
<evidence type="ECO:0000259" key="6">
    <source>
        <dbReference type="PROSITE" id="PS50011"/>
    </source>
</evidence>
<dbReference type="InterPro" id="IPR011990">
    <property type="entry name" value="TPR-like_helical_dom_sf"/>
</dbReference>
<dbReference type="CDD" id="cd14014">
    <property type="entry name" value="STKc_PknB_like"/>
    <property type="match status" value="1"/>
</dbReference>
<dbReference type="PANTHER" id="PTHR43289">
    <property type="entry name" value="MITOGEN-ACTIVATED PROTEIN KINASE KINASE KINASE 20-RELATED"/>
    <property type="match status" value="1"/>
</dbReference>
<dbReference type="InterPro" id="IPR017441">
    <property type="entry name" value="Protein_kinase_ATP_BS"/>
</dbReference>
<dbReference type="Pfam" id="PF13191">
    <property type="entry name" value="AAA_16"/>
    <property type="match status" value="1"/>
</dbReference>
<protein>
    <submittedName>
        <fullName evidence="7">Serine/threonine protein kinase</fullName>
    </submittedName>
</protein>
<dbReference type="InterPro" id="IPR000719">
    <property type="entry name" value="Prot_kinase_dom"/>
</dbReference>
<accession>D0LK97</accession>
<organism evidence="7 8">
    <name type="scientific">Haliangium ochraceum (strain DSM 14365 / JCM 11303 / SMP-2)</name>
    <dbReference type="NCBI Taxonomy" id="502025"/>
    <lineage>
        <taxon>Bacteria</taxon>
        <taxon>Pseudomonadati</taxon>
        <taxon>Myxococcota</taxon>
        <taxon>Polyangia</taxon>
        <taxon>Haliangiales</taxon>
        <taxon>Kofleriaceae</taxon>
        <taxon>Haliangium</taxon>
    </lineage>
</organism>
<dbReference type="InterPro" id="IPR008271">
    <property type="entry name" value="Ser/Thr_kinase_AS"/>
</dbReference>
<dbReference type="InterPro" id="IPR011009">
    <property type="entry name" value="Kinase-like_dom_sf"/>
</dbReference>
<dbReference type="PROSITE" id="PS50011">
    <property type="entry name" value="PROTEIN_KINASE_DOM"/>
    <property type="match status" value="1"/>
</dbReference>
<evidence type="ECO:0000313" key="8">
    <source>
        <dbReference type="Proteomes" id="UP000001880"/>
    </source>
</evidence>
<dbReference type="OrthoDB" id="5477142at2"/>
<dbReference type="InterPro" id="IPR041664">
    <property type="entry name" value="AAA_16"/>
</dbReference>
<keyword evidence="4 5" id="KW-0067">ATP-binding</keyword>